<evidence type="ECO:0000313" key="6">
    <source>
        <dbReference type="Proteomes" id="UP001165381"/>
    </source>
</evidence>
<protein>
    <recommendedName>
        <fullName evidence="2">Pyridoxal phosphate homeostasis protein</fullName>
        <shortName evidence="2">PLP homeostasis protein</shortName>
    </recommendedName>
</protein>
<evidence type="ECO:0000256" key="3">
    <source>
        <dbReference type="RuleBase" id="RU004514"/>
    </source>
</evidence>
<evidence type="ECO:0000256" key="1">
    <source>
        <dbReference type="ARBA" id="ARBA00022898"/>
    </source>
</evidence>
<evidence type="ECO:0000256" key="2">
    <source>
        <dbReference type="HAMAP-Rule" id="MF_02087"/>
    </source>
</evidence>
<keyword evidence="6" id="KW-1185">Reference proteome</keyword>
<dbReference type="PIRSF" id="PIRSF004848">
    <property type="entry name" value="YBL036c_PLPDEIII"/>
    <property type="match status" value="1"/>
</dbReference>
<gene>
    <name evidence="5" type="ORF">M3P09_12935</name>
</gene>
<reference evidence="5" key="1">
    <citation type="submission" date="2022-05" db="EMBL/GenBank/DDBJ databases">
        <authorList>
            <person name="Park J.-S."/>
        </authorList>
    </citation>
    <scope>NUCLEOTIDE SEQUENCE</scope>
    <source>
        <strain evidence="5">2012CJ34-3</strain>
    </source>
</reference>
<dbReference type="PANTHER" id="PTHR10146:SF14">
    <property type="entry name" value="PYRIDOXAL PHOSPHATE HOMEOSTASIS PROTEIN"/>
    <property type="match status" value="1"/>
</dbReference>
<dbReference type="Pfam" id="PF01168">
    <property type="entry name" value="Ala_racemase_N"/>
    <property type="match status" value="1"/>
</dbReference>
<evidence type="ECO:0000259" key="4">
    <source>
        <dbReference type="Pfam" id="PF01168"/>
    </source>
</evidence>
<comment type="function">
    <text evidence="2">Pyridoxal 5'-phosphate (PLP)-binding protein, which is involved in PLP homeostasis.</text>
</comment>
<dbReference type="EMBL" id="JAMFLZ010000005">
    <property type="protein sequence ID" value="MCL6295908.1"/>
    <property type="molecule type" value="Genomic_DNA"/>
</dbReference>
<feature type="domain" description="Alanine racemase N-terminal" evidence="4">
    <location>
        <begin position="2"/>
        <end position="219"/>
    </location>
</feature>
<dbReference type="InterPro" id="IPR001608">
    <property type="entry name" value="Ala_racemase_N"/>
</dbReference>
<feature type="modified residue" description="N6-(pyridoxal phosphate)lysine" evidence="2">
    <location>
        <position position="25"/>
    </location>
</feature>
<dbReference type="Proteomes" id="UP001165381">
    <property type="component" value="Unassembled WGS sequence"/>
</dbReference>
<organism evidence="5 6">
    <name type="scientific">Jejuia spongiicola</name>
    <dbReference type="NCBI Taxonomy" id="2942207"/>
    <lineage>
        <taxon>Bacteria</taxon>
        <taxon>Pseudomonadati</taxon>
        <taxon>Bacteroidota</taxon>
        <taxon>Flavobacteriia</taxon>
        <taxon>Flavobacteriales</taxon>
        <taxon>Flavobacteriaceae</taxon>
        <taxon>Jejuia</taxon>
    </lineage>
</organism>
<dbReference type="HAMAP" id="MF_02087">
    <property type="entry name" value="PLP_homeostasis"/>
    <property type="match status" value="1"/>
</dbReference>
<comment type="similarity">
    <text evidence="2 3">Belongs to the pyridoxal phosphate-binding protein YggS/PROSC family.</text>
</comment>
<keyword evidence="1 2" id="KW-0663">Pyridoxal phosphate</keyword>
<dbReference type="PANTHER" id="PTHR10146">
    <property type="entry name" value="PROLINE SYNTHETASE CO-TRANSCRIBED BACTERIAL HOMOLOG PROTEIN"/>
    <property type="match status" value="1"/>
</dbReference>
<dbReference type="InterPro" id="IPR011078">
    <property type="entry name" value="PyrdxlP_homeostasis"/>
</dbReference>
<name>A0ABT0QH19_9FLAO</name>
<dbReference type="RefSeq" id="WP_249973465.1">
    <property type="nucleotide sequence ID" value="NZ_JAMFLZ010000005.1"/>
</dbReference>
<dbReference type="Gene3D" id="3.20.20.10">
    <property type="entry name" value="Alanine racemase"/>
    <property type="match status" value="1"/>
</dbReference>
<proteinExistence type="inferred from homology"/>
<sequence>MSIQQNLDHIKSTLPEHVTLVAVSKTKPVSDLMEAYNAGQRVFGENKIQEMVEKHEAMPKDIDWHMIGHVQRNKVKYMASFVRLIHGVDNFKLLKEINKQAKKYDRVIDCLLQIKIASEDSKFGMSVEEASEIIQSEDFSELQHIKVVGVMGMATFTNDLHQVKKEFTLLKTSFEDLNMLKTANCELQTISMGMSGDYELAIDCGSNMVRVGSSIFGERNYSKQ</sequence>
<dbReference type="SUPFAM" id="SSF51419">
    <property type="entry name" value="PLP-binding barrel"/>
    <property type="match status" value="1"/>
</dbReference>
<comment type="caution">
    <text evidence="5">The sequence shown here is derived from an EMBL/GenBank/DDBJ whole genome shotgun (WGS) entry which is preliminary data.</text>
</comment>
<dbReference type="CDD" id="cd00635">
    <property type="entry name" value="PLPDE_III_YBL036c_like"/>
    <property type="match status" value="1"/>
</dbReference>
<evidence type="ECO:0000313" key="5">
    <source>
        <dbReference type="EMBL" id="MCL6295908.1"/>
    </source>
</evidence>
<dbReference type="InterPro" id="IPR029066">
    <property type="entry name" value="PLP-binding_barrel"/>
</dbReference>
<accession>A0ABT0QH19</accession>
<dbReference type="NCBIfam" id="TIGR00044">
    <property type="entry name" value="YggS family pyridoxal phosphate-dependent enzyme"/>
    <property type="match status" value="1"/>
</dbReference>